<evidence type="ECO:0000256" key="7">
    <source>
        <dbReference type="PIRSR" id="PIRSR608901-1"/>
    </source>
</evidence>
<evidence type="ECO:0000256" key="4">
    <source>
        <dbReference type="ARBA" id="ARBA00022801"/>
    </source>
</evidence>
<feature type="transmembrane region" description="Helical" evidence="9">
    <location>
        <begin position="68"/>
        <end position="88"/>
    </location>
</feature>
<feature type="transmembrane region" description="Helical" evidence="9">
    <location>
        <begin position="38"/>
        <end position="56"/>
    </location>
</feature>
<feature type="binding site" evidence="7">
    <location>
        <position position="37"/>
    </location>
    <ligand>
        <name>Ca(2+)</name>
        <dbReference type="ChEBI" id="CHEBI:29108"/>
    </ligand>
</feature>
<evidence type="ECO:0000256" key="1">
    <source>
        <dbReference type="ARBA" id="ARBA00004141"/>
    </source>
</evidence>
<proteinExistence type="inferred from homology"/>
<keyword evidence="11" id="KW-1185">Reference proteome</keyword>
<feature type="binding site" evidence="7">
    <location>
        <position position="26"/>
    </location>
    <ligand>
        <name>Ca(2+)</name>
        <dbReference type="ChEBI" id="CHEBI:29108"/>
    </ligand>
</feature>
<dbReference type="InterPro" id="IPR008901">
    <property type="entry name" value="ACER"/>
</dbReference>
<comment type="subcellular location">
    <subcellularLocation>
        <location evidence="1">Membrane</location>
        <topology evidence="1">Multi-pass membrane protein</topology>
    </subcellularLocation>
</comment>
<name>A0A401G5Y3_9APHY</name>
<feature type="transmembrane region" description="Helical" evidence="9">
    <location>
        <begin position="191"/>
        <end position="208"/>
    </location>
</feature>
<evidence type="ECO:0000313" key="10">
    <source>
        <dbReference type="EMBL" id="GBE77570.1"/>
    </source>
</evidence>
<feature type="binding site" evidence="7">
    <location>
        <position position="28"/>
    </location>
    <ligand>
        <name>Ca(2+)</name>
        <dbReference type="ChEBI" id="CHEBI:29108"/>
    </ligand>
</feature>
<dbReference type="GO" id="GO:0005789">
    <property type="term" value="C:endoplasmic reticulum membrane"/>
    <property type="evidence" value="ECO:0007669"/>
    <property type="project" value="TreeGrafter"/>
</dbReference>
<dbReference type="GO" id="GO:0046513">
    <property type="term" value="P:ceramide biosynthetic process"/>
    <property type="evidence" value="ECO:0007669"/>
    <property type="project" value="TreeGrafter"/>
</dbReference>
<feature type="binding site" evidence="8">
    <location>
        <position position="238"/>
    </location>
    <ligand>
        <name>Zn(2+)</name>
        <dbReference type="ChEBI" id="CHEBI:29105"/>
        <note>catalytic</note>
    </ligand>
</feature>
<evidence type="ECO:0000256" key="8">
    <source>
        <dbReference type="PIRSR" id="PIRSR608901-2"/>
    </source>
</evidence>
<reference evidence="10 11" key="1">
    <citation type="journal article" date="2018" name="Sci. Rep.">
        <title>Genome sequence of the cauliflower mushroom Sparassis crispa (Hanabiratake) and its association with beneficial usage.</title>
        <authorList>
            <person name="Kiyama R."/>
            <person name="Furutani Y."/>
            <person name="Kawaguchi K."/>
            <person name="Nakanishi T."/>
        </authorList>
    </citation>
    <scope>NUCLEOTIDE SEQUENCE [LARGE SCALE GENOMIC DNA]</scope>
</reference>
<dbReference type="AlphaFoldDB" id="A0A401G5Y3"/>
<feature type="binding site" evidence="8">
    <location>
        <position position="234"/>
    </location>
    <ligand>
        <name>Zn(2+)</name>
        <dbReference type="ChEBI" id="CHEBI:29105"/>
        <note>catalytic</note>
    </ligand>
</feature>
<keyword evidence="7" id="KW-0479">Metal-binding</keyword>
<feature type="transmembrane region" description="Helical" evidence="9">
    <location>
        <begin position="100"/>
        <end position="119"/>
    </location>
</feature>
<dbReference type="GO" id="GO:0046514">
    <property type="term" value="P:ceramide catabolic process"/>
    <property type="evidence" value="ECO:0007669"/>
    <property type="project" value="TreeGrafter"/>
</dbReference>
<feature type="binding site" evidence="8">
    <location>
        <position position="85"/>
    </location>
    <ligand>
        <name>Zn(2+)</name>
        <dbReference type="ChEBI" id="CHEBI:29105"/>
        <note>catalytic</note>
    </ligand>
</feature>
<dbReference type="OrthoDB" id="187171at2759"/>
<evidence type="ECO:0000256" key="3">
    <source>
        <dbReference type="ARBA" id="ARBA00022692"/>
    </source>
</evidence>
<dbReference type="InParanoid" id="A0A401G5Y3"/>
<evidence type="ECO:0000256" key="9">
    <source>
        <dbReference type="SAM" id="Phobius"/>
    </source>
</evidence>
<protein>
    <submittedName>
        <fullName evidence="10">Alkaline ceramidase YDC1</fullName>
    </submittedName>
</protein>
<comment type="similarity">
    <text evidence="2">Belongs to the alkaline ceramidase family.</text>
</comment>
<feature type="transmembrane region" description="Helical" evidence="9">
    <location>
        <begin position="126"/>
        <end position="144"/>
    </location>
</feature>
<feature type="binding site" evidence="7">
    <location>
        <position position="23"/>
    </location>
    <ligand>
        <name>Ca(2+)</name>
        <dbReference type="ChEBI" id="CHEBI:29108"/>
    </ligand>
</feature>
<gene>
    <name evidence="10" type="ORF">SCP_0104480</name>
</gene>
<dbReference type="Proteomes" id="UP000287166">
    <property type="component" value="Unassembled WGS sequence"/>
</dbReference>
<dbReference type="EMBL" id="BFAD01000001">
    <property type="protein sequence ID" value="GBE77570.1"/>
    <property type="molecule type" value="Genomic_DNA"/>
</dbReference>
<comment type="caution">
    <text evidence="10">The sequence shown here is derived from an EMBL/GenBank/DDBJ whole genome shotgun (WGS) entry which is preliminary data.</text>
</comment>
<keyword evidence="6 9" id="KW-0472">Membrane</keyword>
<keyword evidence="5 9" id="KW-1133">Transmembrane helix</keyword>
<evidence type="ECO:0000256" key="5">
    <source>
        <dbReference type="ARBA" id="ARBA00022989"/>
    </source>
</evidence>
<comment type="cofactor">
    <cofactor evidence="8">
        <name>Zn(2+)</name>
        <dbReference type="ChEBI" id="CHEBI:29105"/>
    </cofactor>
</comment>
<evidence type="ECO:0000313" key="11">
    <source>
        <dbReference type="Proteomes" id="UP000287166"/>
    </source>
</evidence>
<keyword evidence="4" id="KW-0378">Hydrolase</keyword>
<dbReference type="GO" id="GO:0016811">
    <property type="term" value="F:hydrolase activity, acting on carbon-nitrogen (but not peptide) bonds, in linear amides"/>
    <property type="evidence" value="ECO:0007669"/>
    <property type="project" value="InterPro"/>
</dbReference>
<evidence type="ECO:0000256" key="2">
    <source>
        <dbReference type="ARBA" id="ARBA00009780"/>
    </source>
</evidence>
<dbReference type="PANTHER" id="PTHR46187">
    <property type="entry name" value="ALKALINE CERAMIDASE 3"/>
    <property type="match status" value="1"/>
</dbReference>
<dbReference type="GO" id="GO:0046872">
    <property type="term" value="F:metal ion binding"/>
    <property type="evidence" value="ECO:0007669"/>
    <property type="project" value="UniProtKB-KW"/>
</dbReference>
<feature type="binding site" evidence="7">
    <location>
        <position position="24"/>
    </location>
    <ligand>
        <name>Ca(2+)</name>
        <dbReference type="ChEBI" id="CHEBI:29108"/>
    </ligand>
</feature>
<dbReference type="Pfam" id="PF05875">
    <property type="entry name" value="Ceramidase"/>
    <property type="match status" value="1"/>
</dbReference>
<feature type="transmembrane region" description="Helical" evidence="9">
    <location>
        <begin position="150"/>
        <end position="171"/>
    </location>
</feature>
<sequence length="286" mass="32305">MSFTNASGLLSPQFWGPVTATLDWCEANYQFSRYVAEAANTFSNIFTIALALYAAIQARTEQLPPRYLVGYAGFALVGIGSFIFHATLLFEAQLADELPMVYVASYCFAILFDSAPGYSLRNFRALRVYLAMIAFNVVFTWSYYLYRNPVYHQLVFATLLLGIIARTVVLLRNPDISQRVPPQAKSTTARLFRWGAATFALGFFVWNLDNIFCDTVTGWKHSIGWPVAFILEGHSWWHILTATGTYLMLIGNTYFTLCIKDDYRNFVIKPVLGIPSIQRVAKSKAQ</sequence>
<keyword evidence="8" id="KW-0862">Zinc</keyword>
<feature type="transmembrane region" description="Helical" evidence="9">
    <location>
        <begin position="236"/>
        <end position="259"/>
    </location>
</feature>
<keyword evidence="7" id="KW-0106">Calcium</keyword>
<evidence type="ECO:0000256" key="6">
    <source>
        <dbReference type="ARBA" id="ARBA00023136"/>
    </source>
</evidence>
<organism evidence="10 11">
    <name type="scientific">Sparassis crispa</name>
    <dbReference type="NCBI Taxonomy" id="139825"/>
    <lineage>
        <taxon>Eukaryota</taxon>
        <taxon>Fungi</taxon>
        <taxon>Dikarya</taxon>
        <taxon>Basidiomycota</taxon>
        <taxon>Agaricomycotina</taxon>
        <taxon>Agaricomycetes</taxon>
        <taxon>Polyporales</taxon>
        <taxon>Sparassidaceae</taxon>
        <taxon>Sparassis</taxon>
    </lineage>
</organism>
<dbReference type="STRING" id="139825.A0A401G5Y3"/>
<dbReference type="PANTHER" id="PTHR46187:SF3">
    <property type="entry name" value="ALKALINE CERAMIDASE 3"/>
    <property type="match status" value="1"/>
</dbReference>
<dbReference type="RefSeq" id="XP_027608483.1">
    <property type="nucleotide sequence ID" value="XM_027752682.1"/>
</dbReference>
<keyword evidence="3 9" id="KW-0812">Transmembrane</keyword>
<accession>A0A401G5Y3</accession>
<dbReference type="GeneID" id="38774487"/>